<evidence type="ECO:0000313" key="3">
    <source>
        <dbReference type="Proteomes" id="UP001420932"/>
    </source>
</evidence>
<comment type="caution">
    <text evidence="2">The sequence shown here is derived from an EMBL/GenBank/DDBJ whole genome shotgun (WGS) entry which is preliminary data.</text>
</comment>
<keyword evidence="3" id="KW-1185">Reference proteome</keyword>
<sequence length="270" mass="30555">MKSSTPNLVEHSIIANHHDFLLSSLRASTLKSCLRCLLSKPSQNDVHEPVVVVDCVAEVSPGKSSIPAALVRHTGATPGNPSSPAADLPQRNRFVAGEGEEEVRRPLSSPAPSRRRRRRLVARNAMFYAGHEKQLEMVHCVSWLGPCRIWNVVRALQIRDKLRRVLLCYFDTKEEAIAGLDKYNHAATIEREVHDQLILEEGLAELDEIPPPPLPPRMWIEELYDAKGVPLPRSPSIDEEPRIDLFPRDRTLYQRVGSGYEHVMDLWWSD</sequence>
<evidence type="ECO:0000256" key="1">
    <source>
        <dbReference type="SAM" id="MobiDB-lite"/>
    </source>
</evidence>
<protein>
    <submittedName>
        <fullName evidence="2">Uncharacterized protein</fullName>
    </submittedName>
</protein>
<gene>
    <name evidence="2" type="ORF">Syun_004109</name>
</gene>
<evidence type="ECO:0000313" key="2">
    <source>
        <dbReference type="EMBL" id="KAK9163207.1"/>
    </source>
</evidence>
<organism evidence="2 3">
    <name type="scientific">Stephania yunnanensis</name>
    <dbReference type="NCBI Taxonomy" id="152371"/>
    <lineage>
        <taxon>Eukaryota</taxon>
        <taxon>Viridiplantae</taxon>
        <taxon>Streptophyta</taxon>
        <taxon>Embryophyta</taxon>
        <taxon>Tracheophyta</taxon>
        <taxon>Spermatophyta</taxon>
        <taxon>Magnoliopsida</taxon>
        <taxon>Ranunculales</taxon>
        <taxon>Menispermaceae</taxon>
        <taxon>Menispermoideae</taxon>
        <taxon>Cissampelideae</taxon>
        <taxon>Stephania</taxon>
    </lineage>
</organism>
<name>A0AAP0Q0G2_9MAGN</name>
<dbReference type="EMBL" id="JBBNAF010000002">
    <property type="protein sequence ID" value="KAK9163207.1"/>
    <property type="molecule type" value="Genomic_DNA"/>
</dbReference>
<dbReference type="Proteomes" id="UP001420932">
    <property type="component" value="Unassembled WGS sequence"/>
</dbReference>
<dbReference type="AlphaFoldDB" id="A0AAP0Q0G2"/>
<feature type="region of interest" description="Disordered" evidence="1">
    <location>
        <begin position="95"/>
        <end position="116"/>
    </location>
</feature>
<proteinExistence type="predicted"/>
<accession>A0AAP0Q0G2</accession>
<reference evidence="2 3" key="1">
    <citation type="submission" date="2024-01" db="EMBL/GenBank/DDBJ databases">
        <title>Genome assemblies of Stephania.</title>
        <authorList>
            <person name="Yang L."/>
        </authorList>
    </citation>
    <scope>NUCLEOTIDE SEQUENCE [LARGE SCALE GENOMIC DNA]</scope>
    <source>
        <strain evidence="2">YNDBR</strain>
        <tissue evidence="2">Leaf</tissue>
    </source>
</reference>